<organism evidence="1 2">
    <name type="scientific">Photorhabdus temperata subsp. temperata Meg1</name>
    <dbReference type="NCBI Taxonomy" id="1393735"/>
    <lineage>
        <taxon>Bacteria</taxon>
        <taxon>Pseudomonadati</taxon>
        <taxon>Pseudomonadota</taxon>
        <taxon>Gammaproteobacteria</taxon>
        <taxon>Enterobacterales</taxon>
        <taxon>Morganellaceae</taxon>
        <taxon>Photorhabdus</taxon>
    </lineage>
</organism>
<proteinExistence type="predicted"/>
<name>A0A081RTF8_PHOTE</name>
<reference evidence="1 2" key="1">
    <citation type="submission" date="2014-03" db="EMBL/GenBank/DDBJ databases">
        <title>Draft Genome of Photorhabdus temperata Meg1.</title>
        <authorList>
            <person name="Hurst S.G.IV."/>
            <person name="Morris K."/>
            <person name="Thomas K."/>
            <person name="Tisa L.S."/>
        </authorList>
    </citation>
    <scope>NUCLEOTIDE SEQUENCE [LARGE SCALE GENOMIC DNA]</scope>
    <source>
        <strain evidence="1 2">Meg1</strain>
    </source>
</reference>
<evidence type="ECO:0000313" key="1">
    <source>
        <dbReference type="EMBL" id="KER01961.1"/>
    </source>
</evidence>
<accession>A0A081RTF8</accession>
<dbReference type="EMBL" id="JGVH01000062">
    <property type="protein sequence ID" value="KER01961.1"/>
    <property type="molecule type" value="Genomic_DNA"/>
</dbReference>
<dbReference type="PROSITE" id="PS51257">
    <property type="entry name" value="PROKAR_LIPOPROTEIN"/>
    <property type="match status" value="1"/>
</dbReference>
<comment type="caution">
    <text evidence="1">The sequence shown here is derived from an EMBL/GenBank/DDBJ whole genome shotgun (WGS) entry which is preliminary data.</text>
</comment>
<gene>
    <name evidence="1" type="ORF">MEG1DRAFT_03413</name>
</gene>
<dbReference type="AlphaFoldDB" id="A0A081RTF8"/>
<dbReference type="Proteomes" id="UP000028002">
    <property type="component" value="Unassembled WGS sequence"/>
</dbReference>
<protein>
    <submittedName>
        <fullName evidence="1">Uncharacterized protein</fullName>
    </submittedName>
</protein>
<evidence type="ECO:0000313" key="2">
    <source>
        <dbReference type="Proteomes" id="UP000028002"/>
    </source>
</evidence>
<sequence length="75" mass="8489">MINRLQRRLIMTILMLTFFSTFSTSIYACVLKPHFPICAIKCVIFSSHTTTCLIGSDSPDNFTPDQSTPVVFKNK</sequence>